<evidence type="ECO:0000256" key="1">
    <source>
        <dbReference type="SAM" id="MobiDB-lite"/>
    </source>
</evidence>
<evidence type="ECO:0000256" key="2">
    <source>
        <dbReference type="SAM" id="Phobius"/>
    </source>
</evidence>
<protein>
    <recommendedName>
        <fullName evidence="5">DUF3618 domain-containing protein</fullName>
    </recommendedName>
</protein>
<comment type="caution">
    <text evidence="3">The sequence shown here is derived from an EMBL/GenBank/DDBJ whole genome shotgun (WGS) entry which is preliminary data.</text>
</comment>
<feature type="transmembrane region" description="Helical" evidence="2">
    <location>
        <begin position="87"/>
        <end position="106"/>
    </location>
</feature>
<dbReference type="Proteomes" id="UP001501414">
    <property type="component" value="Unassembled WGS sequence"/>
</dbReference>
<name>A0ABP4J0D4_9PSEU</name>
<keyword evidence="2" id="KW-1133">Transmembrane helix</keyword>
<sequence>MGRHDRRRPADGDTAGTAEVSDSAEELDLSEVSPAILRDRLSAHADGRDDQVVRAAAELRASLDRLAAGIAHRREALVVRAGEMARAAAPFAGGALAAGLGAVLVVRRVRRPDR</sequence>
<organism evidence="3 4">
    <name type="scientific">Pseudonocardia kongjuensis</name>
    <dbReference type="NCBI Taxonomy" id="102227"/>
    <lineage>
        <taxon>Bacteria</taxon>
        <taxon>Bacillati</taxon>
        <taxon>Actinomycetota</taxon>
        <taxon>Actinomycetes</taxon>
        <taxon>Pseudonocardiales</taxon>
        <taxon>Pseudonocardiaceae</taxon>
        <taxon>Pseudonocardia</taxon>
    </lineage>
</organism>
<keyword evidence="4" id="KW-1185">Reference proteome</keyword>
<feature type="region of interest" description="Disordered" evidence="1">
    <location>
        <begin position="1"/>
        <end position="27"/>
    </location>
</feature>
<evidence type="ECO:0000313" key="3">
    <source>
        <dbReference type="EMBL" id="GAA1400841.1"/>
    </source>
</evidence>
<evidence type="ECO:0008006" key="5">
    <source>
        <dbReference type="Google" id="ProtNLM"/>
    </source>
</evidence>
<reference evidence="4" key="1">
    <citation type="journal article" date="2019" name="Int. J. Syst. Evol. Microbiol.">
        <title>The Global Catalogue of Microorganisms (GCM) 10K type strain sequencing project: providing services to taxonomists for standard genome sequencing and annotation.</title>
        <authorList>
            <consortium name="The Broad Institute Genomics Platform"/>
            <consortium name="The Broad Institute Genome Sequencing Center for Infectious Disease"/>
            <person name="Wu L."/>
            <person name="Ma J."/>
        </authorList>
    </citation>
    <scope>NUCLEOTIDE SEQUENCE [LARGE SCALE GENOMIC DNA]</scope>
    <source>
        <strain evidence="4">JCM 11896</strain>
    </source>
</reference>
<keyword evidence="2" id="KW-0812">Transmembrane</keyword>
<dbReference type="RefSeq" id="WP_344028642.1">
    <property type="nucleotide sequence ID" value="NZ_BAAAJK010000052.1"/>
</dbReference>
<proteinExistence type="predicted"/>
<evidence type="ECO:0000313" key="4">
    <source>
        <dbReference type="Proteomes" id="UP001501414"/>
    </source>
</evidence>
<dbReference type="EMBL" id="BAAAJK010000052">
    <property type="protein sequence ID" value="GAA1400841.1"/>
    <property type="molecule type" value="Genomic_DNA"/>
</dbReference>
<keyword evidence="2" id="KW-0472">Membrane</keyword>
<gene>
    <name evidence="3" type="ORF">GCM10009613_58300</name>
</gene>
<accession>A0ABP4J0D4</accession>